<reference evidence="1 2" key="1">
    <citation type="submission" date="2008-02" db="EMBL/GenBank/DDBJ databases">
        <title>Complete sequence of Shewanella woodyi ATCC 51908.</title>
        <authorList>
            <consortium name="US DOE Joint Genome Institute"/>
            <person name="Copeland A."/>
            <person name="Lucas S."/>
            <person name="Lapidus A."/>
            <person name="Glavina del Rio T."/>
            <person name="Dalin E."/>
            <person name="Tice H."/>
            <person name="Bruce D."/>
            <person name="Goodwin L."/>
            <person name="Pitluck S."/>
            <person name="Sims D."/>
            <person name="Brettin T."/>
            <person name="Detter J.C."/>
            <person name="Han C."/>
            <person name="Kuske C.R."/>
            <person name="Schmutz J."/>
            <person name="Larimer F."/>
            <person name="Land M."/>
            <person name="Hauser L."/>
            <person name="Kyrpides N."/>
            <person name="Lykidis A."/>
            <person name="Zhao J.-S."/>
            <person name="Richardson P."/>
        </authorList>
    </citation>
    <scope>NUCLEOTIDE SEQUENCE [LARGE SCALE GENOMIC DNA]</scope>
    <source>
        <strain evidence="2">ATCC 51908 / MS32</strain>
    </source>
</reference>
<dbReference type="HOGENOM" id="CLU_3332953_0_0_6"/>
<protein>
    <submittedName>
        <fullName evidence="1">Uncharacterized protein</fullName>
    </submittedName>
</protein>
<dbReference type="EMBL" id="CP000961">
    <property type="protein sequence ID" value="ACA88113.1"/>
    <property type="molecule type" value="Genomic_DNA"/>
</dbReference>
<sequence length="38" mass="4204">MPKRDLIYFVGIAFKKLMANNAIFASKVYVITPSSVVA</sequence>
<proteinExistence type="predicted"/>
<dbReference type="KEGG" id="swd:Swoo_3855"/>
<dbReference type="AlphaFoldDB" id="B1KFD8"/>
<dbReference type="Proteomes" id="UP000002168">
    <property type="component" value="Chromosome"/>
</dbReference>
<keyword evidence="2" id="KW-1185">Reference proteome</keyword>
<accession>B1KFD8</accession>
<name>B1KFD8_SHEWM</name>
<organism evidence="1 2">
    <name type="scientific">Shewanella woodyi (strain ATCC 51908 / MS32)</name>
    <dbReference type="NCBI Taxonomy" id="392500"/>
    <lineage>
        <taxon>Bacteria</taxon>
        <taxon>Pseudomonadati</taxon>
        <taxon>Pseudomonadota</taxon>
        <taxon>Gammaproteobacteria</taxon>
        <taxon>Alteromonadales</taxon>
        <taxon>Shewanellaceae</taxon>
        <taxon>Shewanella</taxon>
    </lineage>
</organism>
<evidence type="ECO:0000313" key="2">
    <source>
        <dbReference type="Proteomes" id="UP000002168"/>
    </source>
</evidence>
<gene>
    <name evidence="1" type="ordered locus">Swoo_3855</name>
</gene>
<dbReference type="STRING" id="392500.Swoo_3855"/>
<evidence type="ECO:0000313" key="1">
    <source>
        <dbReference type="EMBL" id="ACA88113.1"/>
    </source>
</evidence>